<accession>A0A7C4D284</accession>
<gene>
    <name evidence="1" type="ORF">ENU21_03780</name>
</gene>
<evidence type="ECO:0000313" key="1">
    <source>
        <dbReference type="EMBL" id="HGM46860.1"/>
    </source>
</evidence>
<dbReference type="Gene3D" id="3.90.1170.40">
    <property type="entry name" value="Molybdopterin biosynthesis MoaE subunit"/>
    <property type="match status" value="1"/>
</dbReference>
<dbReference type="SUPFAM" id="SSF54690">
    <property type="entry name" value="Molybdopterin synthase subunit MoaE"/>
    <property type="match status" value="1"/>
</dbReference>
<sequence>MKVSVKYIALYRDLAGTSEEIIELPGESSVRDLLEAVALKHHALGEYLGSGEAVVLVDGKAAQMSDRLRDGCEVVVMPPISGGSNYGFVEKIDPAKYLEAFLSGLSDDVGAVAVFIGRVKSVIDDKQVENLEYEVLEPHSTEALASIGEEEARKHALRSVCIYHKKGSALPGEPVLFIAVASRGRREALAALAEILERVKHEAFVWKLERREDGEYWILGDSRRVPRGRAP</sequence>
<dbReference type="Pfam" id="PF02597">
    <property type="entry name" value="ThiS"/>
    <property type="match status" value="1"/>
</dbReference>
<dbReference type="InterPro" id="IPR012675">
    <property type="entry name" value="Beta-grasp_dom_sf"/>
</dbReference>
<dbReference type="EMBL" id="DTBQ01000103">
    <property type="protein sequence ID" value="HGM46860.1"/>
    <property type="molecule type" value="Genomic_DNA"/>
</dbReference>
<dbReference type="SUPFAM" id="SSF54285">
    <property type="entry name" value="MoaD/ThiS"/>
    <property type="match status" value="1"/>
</dbReference>
<protein>
    <recommendedName>
        <fullName evidence="2">MoaD family protein</fullName>
    </recommendedName>
</protein>
<dbReference type="InterPro" id="IPR016155">
    <property type="entry name" value="Mopterin_synth/thiamin_S_b"/>
</dbReference>
<dbReference type="CDD" id="cd00756">
    <property type="entry name" value="MoaE"/>
    <property type="match status" value="1"/>
</dbReference>
<evidence type="ECO:0008006" key="2">
    <source>
        <dbReference type="Google" id="ProtNLM"/>
    </source>
</evidence>
<dbReference type="Gene3D" id="3.10.20.30">
    <property type="match status" value="1"/>
</dbReference>
<dbReference type="GO" id="GO:0006777">
    <property type="term" value="P:Mo-molybdopterin cofactor biosynthetic process"/>
    <property type="evidence" value="ECO:0007669"/>
    <property type="project" value="InterPro"/>
</dbReference>
<dbReference type="AlphaFoldDB" id="A0A7C4D284"/>
<dbReference type="InterPro" id="IPR003448">
    <property type="entry name" value="Mopterin_biosynth_MoaE"/>
</dbReference>
<dbReference type="PANTHER" id="PTHR23404">
    <property type="entry name" value="MOLYBDOPTERIN SYNTHASE RELATED"/>
    <property type="match status" value="1"/>
</dbReference>
<dbReference type="Pfam" id="PF02391">
    <property type="entry name" value="MoaE"/>
    <property type="match status" value="1"/>
</dbReference>
<name>A0A7C4D284_THEPE</name>
<reference evidence="1" key="1">
    <citation type="journal article" date="2020" name="mSystems">
        <title>Genome- and Community-Level Interaction Insights into Carbon Utilization and Element Cycling Functions of Hydrothermarchaeota in Hydrothermal Sediment.</title>
        <authorList>
            <person name="Zhou Z."/>
            <person name="Liu Y."/>
            <person name="Xu W."/>
            <person name="Pan J."/>
            <person name="Luo Z.H."/>
            <person name="Li M."/>
        </authorList>
    </citation>
    <scope>NUCLEOTIDE SEQUENCE</scope>
    <source>
        <strain evidence="1">SpSt-649</strain>
    </source>
</reference>
<dbReference type="InterPro" id="IPR036563">
    <property type="entry name" value="MoaE_sf"/>
</dbReference>
<organism evidence="1">
    <name type="scientific">Thermofilum pendens</name>
    <dbReference type="NCBI Taxonomy" id="2269"/>
    <lineage>
        <taxon>Archaea</taxon>
        <taxon>Thermoproteota</taxon>
        <taxon>Thermoprotei</taxon>
        <taxon>Thermofilales</taxon>
        <taxon>Thermofilaceae</taxon>
        <taxon>Thermofilum</taxon>
    </lineage>
</organism>
<dbReference type="CDD" id="cd00754">
    <property type="entry name" value="Ubl_MoaD"/>
    <property type="match status" value="1"/>
</dbReference>
<proteinExistence type="predicted"/>
<dbReference type="InterPro" id="IPR003749">
    <property type="entry name" value="ThiS/MoaD-like"/>
</dbReference>
<comment type="caution">
    <text evidence="1">The sequence shown here is derived from an EMBL/GenBank/DDBJ whole genome shotgun (WGS) entry which is preliminary data.</text>
</comment>